<dbReference type="OrthoDB" id="9180406at2"/>
<organism evidence="2 3">
    <name type="scientific">Cellvibrio japonicus (strain Ueda107)</name>
    <name type="common">Pseudomonas fluorescens subsp. cellulosa</name>
    <dbReference type="NCBI Taxonomy" id="498211"/>
    <lineage>
        <taxon>Bacteria</taxon>
        <taxon>Pseudomonadati</taxon>
        <taxon>Pseudomonadota</taxon>
        <taxon>Gammaproteobacteria</taxon>
        <taxon>Cellvibrionales</taxon>
        <taxon>Cellvibrionaceae</taxon>
        <taxon>Cellvibrio</taxon>
    </lineage>
</organism>
<keyword evidence="1" id="KW-1133">Transmembrane helix</keyword>
<proteinExistence type="predicted"/>
<dbReference type="EMBL" id="CP000934">
    <property type="protein sequence ID" value="ACE82638.1"/>
    <property type="molecule type" value="Genomic_DNA"/>
</dbReference>
<evidence type="ECO:0000313" key="3">
    <source>
        <dbReference type="Proteomes" id="UP000001036"/>
    </source>
</evidence>
<keyword evidence="1" id="KW-0472">Membrane</keyword>
<name>B3PFE3_CELJU</name>
<feature type="transmembrane region" description="Helical" evidence="1">
    <location>
        <begin position="55"/>
        <end position="77"/>
    </location>
</feature>
<gene>
    <name evidence="2" type="ordered locus">CJA_0059</name>
</gene>
<accession>B3PFE3</accession>
<sequence length="224" mass="25379">MQPVATAWLVFTIPLVVVHAAWLWSSLVGAIDWCVPYWSGCTSISKAARSSDALFLFRSAMTLNAGLLILFWLHVAAFLRLNRLAGHSCYWIIGLGVTGALFLVVYANFLGYSGEVYRFMRHYGVTVYFGFTVLAQMLLLRQWRQLPGHTGKCQVKAIHGLCWWMLLLGLASSGCNLLLPDPLKDMWENIIEWHFALSMNIYFALVALLWQSLGYRQQPLQEST</sequence>
<dbReference type="RefSeq" id="WP_012485743.1">
    <property type="nucleotide sequence ID" value="NC_010995.1"/>
</dbReference>
<dbReference type="AlphaFoldDB" id="B3PFE3"/>
<dbReference type="HOGENOM" id="CLU_1223514_0_0_6"/>
<dbReference type="Proteomes" id="UP000001036">
    <property type="component" value="Chromosome"/>
</dbReference>
<protein>
    <submittedName>
        <fullName evidence="2">Putative membrane protein</fullName>
    </submittedName>
</protein>
<feature type="transmembrane region" description="Helical" evidence="1">
    <location>
        <begin position="191"/>
        <end position="210"/>
    </location>
</feature>
<feature type="transmembrane region" description="Helical" evidence="1">
    <location>
        <begin position="161"/>
        <end position="179"/>
    </location>
</feature>
<keyword evidence="1" id="KW-0812">Transmembrane</keyword>
<dbReference type="KEGG" id="cja:CJA_0059"/>
<feature type="transmembrane region" description="Helical" evidence="1">
    <location>
        <begin position="89"/>
        <end position="110"/>
    </location>
</feature>
<reference evidence="2 3" key="1">
    <citation type="journal article" date="2008" name="J. Bacteriol.">
        <title>Insights into plant cell wall degradation from the genome sequence of the soil bacterium Cellvibrio japonicus.</title>
        <authorList>
            <person name="Deboy R.T."/>
            <person name="Mongodin E.F."/>
            <person name="Fouts D.E."/>
            <person name="Tailford L.E."/>
            <person name="Khouri H."/>
            <person name="Emerson J.B."/>
            <person name="Mohamoud Y."/>
            <person name="Watkins K."/>
            <person name="Henrissat B."/>
            <person name="Gilbert H.J."/>
            <person name="Nelson K.E."/>
        </authorList>
    </citation>
    <scope>NUCLEOTIDE SEQUENCE [LARGE SCALE GENOMIC DNA]</scope>
    <source>
        <strain evidence="2 3">Ueda107</strain>
    </source>
</reference>
<evidence type="ECO:0000256" key="1">
    <source>
        <dbReference type="SAM" id="Phobius"/>
    </source>
</evidence>
<dbReference type="eggNOG" id="ENOG5032U7J">
    <property type="taxonomic scope" value="Bacteria"/>
</dbReference>
<keyword evidence="3" id="KW-1185">Reference proteome</keyword>
<feature type="transmembrane region" description="Helical" evidence="1">
    <location>
        <begin position="122"/>
        <end position="140"/>
    </location>
</feature>
<evidence type="ECO:0000313" key="2">
    <source>
        <dbReference type="EMBL" id="ACE82638.1"/>
    </source>
</evidence>